<sequence length="166" mass="16953">MVPSAEPGRAVVLGTGGTAQAANAALAELGYREPIVLVRNAGRAGALRETAERLGVALDLRPVLTDEVAAARTLTGADVVISTLPARAADPLAGAHWRPPTVVLDVVYAPWPTVLAGGAAASGCRIASGLDMLLHQAVAQVELMTGHAGPVDAMRTALARAARTRR</sequence>
<comment type="caution">
    <text evidence="2">The sequence shown here is derived from an EMBL/GenBank/DDBJ whole genome shotgun (WGS) entry which is preliminary data.</text>
</comment>
<dbReference type="Gene3D" id="3.40.50.720">
    <property type="entry name" value="NAD(P)-binding Rossmann-like Domain"/>
    <property type="match status" value="1"/>
</dbReference>
<dbReference type="Pfam" id="PF18317">
    <property type="entry name" value="SDH_C"/>
    <property type="match status" value="1"/>
</dbReference>
<accession>A0ABN2N7Z5</accession>
<dbReference type="PANTHER" id="PTHR21089">
    <property type="entry name" value="SHIKIMATE DEHYDROGENASE"/>
    <property type="match status" value="1"/>
</dbReference>
<organism evidence="2 3">
    <name type="scientific">Pseudonocardia ailaonensis</name>
    <dbReference type="NCBI Taxonomy" id="367279"/>
    <lineage>
        <taxon>Bacteria</taxon>
        <taxon>Bacillati</taxon>
        <taxon>Actinomycetota</taxon>
        <taxon>Actinomycetes</taxon>
        <taxon>Pseudonocardiales</taxon>
        <taxon>Pseudonocardiaceae</taxon>
        <taxon>Pseudonocardia</taxon>
    </lineage>
</organism>
<evidence type="ECO:0000259" key="1">
    <source>
        <dbReference type="Pfam" id="PF18317"/>
    </source>
</evidence>
<dbReference type="Gene3D" id="3.40.50.10860">
    <property type="entry name" value="Leucine Dehydrogenase, chain A, domain 1"/>
    <property type="match status" value="1"/>
</dbReference>
<feature type="domain" description="SDH C-terminal" evidence="1">
    <location>
        <begin position="129"/>
        <end position="158"/>
    </location>
</feature>
<reference evidence="2 3" key="1">
    <citation type="journal article" date="2019" name="Int. J. Syst. Evol. Microbiol.">
        <title>The Global Catalogue of Microorganisms (GCM) 10K type strain sequencing project: providing services to taxonomists for standard genome sequencing and annotation.</title>
        <authorList>
            <consortium name="The Broad Institute Genomics Platform"/>
            <consortium name="The Broad Institute Genome Sequencing Center for Infectious Disease"/>
            <person name="Wu L."/>
            <person name="Ma J."/>
        </authorList>
    </citation>
    <scope>NUCLEOTIDE SEQUENCE [LARGE SCALE GENOMIC DNA]</scope>
    <source>
        <strain evidence="2 3">JCM 16009</strain>
    </source>
</reference>
<protein>
    <recommendedName>
        <fullName evidence="1">SDH C-terminal domain-containing protein</fullName>
    </recommendedName>
</protein>
<keyword evidence="3" id="KW-1185">Reference proteome</keyword>
<dbReference type="InterPro" id="IPR022893">
    <property type="entry name" value="Shikimate_DH_fam"/>
</dbReference>
<dbReference type="EMBL" id="BAAAQK010000012">
    <property type="protein sequence ID" value="GAA1856910.1"/>
    <property type="molecule type" value="Genomic_DNA"/>
</dbReference>
<dbReference type="SUPFAM" id="SSF51735">
    <property type="entry name" value="NAD(P)-binding Rossmann-fold domains"/>
    <property type="match status" value="1"/>
</dbReference>
<name>A0ABN2N7Z5_9PSEU</name>
<gene>
    <name evidence="2" type="ORF">GCM10009836_41480</name>
</gene>
<dbReference type="PANTHER" id="PTHR21089:SF1">
    <property type="entry name" value="BIFUNCTIONAL 3-DEHYDROQUINATE DEHYDRATASE_SHIKIMATE DEHYDROGENASE, CHLOROPLASTIC"/>
    <property type="match status" value="1"/>
</dbReference>
<evidence type="ECO:0000313" key="3">
    <source>
        <dbReference type="Proteomes" id="UP001500449"/>
    </source>
</evidence>
<dbReference type="CDD" id="cd01065">
    <property type="entry name" value="NAD_bind_Shikimate_DH"/>
    <property type="match status" value="1"/>
</dbReference>
<dbReference type="InterPro" id="IPR041121">
    <property type="entry name" value="SDH_C"/>
</dbReference>
<proteinExistence type="predicted"/>
<dbReference type="Proteomes" id="UP001500449">
    <property type="component" value="Unassembled WGS sequence"/>
</dbReference>
<evidence type="ECO:0000313" key="2">
    <source>
        <dbReference type="EMBL" id="GAA1856910.1"/>
    </source>
</evidence>
<dbReference type="InterPro" id="IPR036291">
    <property type="entry name" value="NAD(P)-bd_dom_sf"/>
</dbReference>